<keyword evidence="2" id="KW-0812">Transmembrane</keyword>
<keyword evidence="2" id="KW-0472">Membrane</keyword>
<dbReference type="EMBL" id="JAANIU010012712">
    <property type="protein sequence ID" value="KAG1530321.1"/>
    <property type="molecule type" value="Genomic_DNA"/>
</dbReference>
<sequence>MTIPGEPAAPLYAVMRWVTIGKGMRYGSTYLRVATAMGCLAFLCTVMLSPYWRGHDYLGWGLLLGLGAIPLTPGQRGQEPLPGQHEPRVPYTAERPGRHDRSAGHHPPGR</sequence>
<feature type="region of interest" description="Disordered" evidence="1">
    <location>
        <begin position="74"/>
        <end position="110"/>
    </location>
</feature>
<evidence type="ECO:0000256" key="1">
    <source>
        <dbReference type="SAM" id="MobiDB-lite"/>
    </source>
</evidence>
<dbReference type="Proteomes" id="UP000740926">
    <property type="component" value="Unassembled WGS sequence"/>
</dbReference>
<evidence type="ECO:0000313" key="3">
    <source>
        <dbReference type="EMBL" id="KAG1530321.1"/>
    </source>
</evidence>
<name>A0A9P6XQR8_9FUNG</name>
<gene>
    <name evidence="3" type="ORF">G6F50_017395</name>
</gene>
<accession>A0A9P6XQR8</accession>
<protein>
    <submittedName>
        <fullName evidence="3">Uncharacterized protein</fullName>
    </submittedName>
</protein>
<keyword evidence="4" id="KW-1185">Reference proteome</keyword>
<proteinExistence type="predicted"/>
<organism evidence="3 4">
    <name type="scientific">Rhizopus delemar</name>
    <dbReference type="NCBI Taxonomy" id="936053"/>
    <lineage>
        <taxon>Eukaryota</taxon>
        <taxon>Fungi</taxon>
        <taxon>Fungi incertae sedis</taxon>
        <taxon>Mucoromycota</taxon>
        <taxon>Mucoromycotina</taxon>
        <taxon>Mucoromycetes</taxon>
        <taxon>Mucorales</taxon>
        <taxon>Mucorineae</taxon>
        <taxon>Rhizopodaceae</taxon>
        <taxon>Rhizopus</taxon>
    </lineage>
</organism>
<keyword evidence="2" id="KW-1133">Transmembrane helix</keyword>
<evidence type="ECO:0000256" key="2">
    <source>
        <dbReference type="SAM" id="Phobius"/>
    </source>
</evidence>
<dbReference type="AlphaFoldDB" id="A0A9P6XQR8"/>
<reference evidence="3 4" key="1">
    <citation type="journal article" date="2020" name="Microb. Genom.">
        <title>Genetic diversity of clinical and environmental Mucorales isolates obtained from an investigation of mucormycosis cases among solid organ transplant recipients.</title>
        <authorList>
            <person name="Nguyen M.H."/>
            <person name="Kaul D."/>
            <person name="Muto C."/>
            <person name="Cheng S.J."/>
            <person name="Richter R.A."/>
            <person name="Bruno V.M."/>
            <person name="Liu G."/>
            <person name="Beyhan S."/>
            <person name="Sundermann A.J."/>
            <person name="Mounaud S."/>
            <person name="Pasculle A.W."/>
            <person name="Nierman W.C."/>
            <person name="Driscoll E."/>
            <person name="Cumbie R."/>
            <person name="Clancy C.J."/>
            <person name="Dupont C.L."/>
        </authorList>
    </citation>
    <scope>NUCLEOTIDE SEQUENCE [LARGE SCALE GENOMIC DNA]</scope>
    <source>
        <strain evidence="3 4">GL24</strain>
    </source>
</reference>
<comment type="caution">
    <text evidence="3">The sequence shown here is derived from an EMBL/GenBank/DDBJ whole genome shotgun (WGS) entry which is preliminary data.</text>
</comment>
<feature type="transmembrane region" description="Helical" evidence="2">
    <location>
        <begin position="30"/>
        <end position="51"/>
    </location>
</feature>
<evidence type="ECO:0000313" key="4">
    <source>
        <dbReference type="Proteomes" id="UP000740926"/>
    </source>
</evidence>